<reference evidence="1 2" key="1">
    <citation type="journal article" date="2019" name="Commun. Biol.">
        <title>The bagworm genome reveals a unique fibroin gene that provides high tensile strength.</title>
        <authorList>
            <person name="Kono N."/>
            <person name="Nakamura H."/>
            <person name="Ohtoshi R."/>
            <person name="Tomita M."/>
            <person name="Numata K."/>
            <person name="Arakawa K."/>
        </authorList>
    </citation>
    <scope>NUCLEOTIDE SEQUENCE [LARGE SCALE GENOMIC DNA]</scope>
</reference>
<protein>
    <submittedName>
        <fullName evidence="1">Uncharacterized protein</fullName>
    </submittedName>
</protein>
<keyword evidence="2" id="KW-1185">Reference proteome</keyword>
<evidence type="ECO:0000313" key="2">
    <source>
        <dbReference type="Proteomes" id="UP000299102"/>
    </source>
</evidence>
<comment type="caution">
    <text evidence="1">The sequence shown here is derived from an EMBL/GenBank/DDBJ whole genome shotgun (WGS) entry which is preliminary data.</text>
</comment>
<evidence type="ECO:0000313" key="1">
    <source>
        <dbReference type="EMBL" id="GBP10415.1"/>
    </source>
</evidence>
<dbReference type="AlphaFoldDB" id="A0A4C1T892"/>
<proteinExistence type="predicted"/>
<dbReference type="EMBL" id="BGZK01000040">
    <property type="protein sequence ID" value="GBP10415.1"/>
    <property type="molecule type" value="Genomic_DNA"/>
</dbReference>
<dbReference type="Proteomes" id="UP000299102">
    <property type="component" value="Unassembled WGS sequence"/>
</dbReference>
<accession>A0A4C1T892</accession>
<sequence>MQTKSVIYRRRTKFKASKTDERIYEKRFMDDSKRAVRRSHHVVIRAAVPAAAAAAAPAPPVGDWFALTRAWQSSAFVNAGARPELALLLRLRVCDWPIARLGCPAKKLSRRSLYIKYVSSDSLPMWEAPSSHGLSHDFVHAGVSAVPRGAAALGARYLTLCGKSCLPG</sequence>
<gene>
    <name evidence="1" type="ORF">EVAR_5718_1</name>
</gene>
<organism evidence="1 2">
    <name type="scientific">Eumeta variegata</name>
    <name type="common">Bagworm moth</name>
    <name type="synonym">Eumeta japonica</name>
    <dbReference type="NCBI Taxonomy" id="151549"/>
    <lineage>
        <taxon>Eukaryota</taxon>
        <taxon>Metazoa</taxon>
        <taxon>Ecdysozoa</taxon>
        <taxon>Arthropoda</taxon>
        <taxon>Hexapoda</taxon>
        <taxon>Insecta</taxon>
        <taxon>Pterygota</taxon>
        <taxon>Neoptera</taxon>
        <taxon>Endopterygota</taxon>
        <taxon>Lepidoptera</taxon>
        <taxon>Glossata</taxon>
        <taxon>Ditrysia</taxon>
        <taxon>Tineoidea</taxon>
        <taxon>Psychidae</taxon>
        <taxon>Oiketicinae</taxon>
        <taxon>Eumeta</taxon>
    </lineage>
</organism>
<name>A0A4C1T892_EUMVA</name>